<name>Q23AY8_TETTS</name>
<dbReference type="AlphaFoldDB" id="Q23AY8"/>
<evidence type="ECO:0000313" key="2">
    <source>
        <dbReference type="Proteomes" id="UP000009168"/>
    </source>
</evidence>
<dbReference type="GeneID" id="7825436"/>
<dbReference type="RefSeq" id="XP_001013941.2">
    <property type="nucleotide sequence ID" value="XM_001013941.2"/>
</dbReference>
<evidence type="ECO:0000313" key="1">
    <source>
        <dbReference type="EMBL" id="EAR93696.2"/>
    </source>
</evidence>
<dbReference type="Proteomes" id="UP000009168">
    <property type="component" value="Unassembled WGS sequence"/>
</dbReference>
<proteinExistence type="predicted"/>
<dbReference type="HOGENOM" id="CLU_1139974_0_0_1"/>
<dbReference type="KEGG" id="tet:TTHERM_00653890"/>
<protein>
    <submittedName>
        <fullName evidence="1">Uncharacterized protein</fullName>
    </submittedName>
</protein>
<sequence length="228" mass="27360">MIDQILFACELIKMTQQHLLDQLDTKKKMQYNENYENEKNTQNITNIKKYISYQIEQAAIMMKIVQEIQQNEELLIQKEQQLFKEAFEKEFKVEFKLTKLAYDLSVANYEDVCFKNFGSEFRVAEWTDLEDIFYDLEEAKIDNFVEYLGFNNSQNDFAIKYNGNHKYSQSRFYFVSWHNHKKPDLYLAHENIDNYLLSLGSWVGSKRILCIKKLKEETQENEISINEE</sequence>
<organism evidence="1 2">
    <name type="scientific">Tetrahymena thermophila (strain SB210)</name>
    <dbReference type="NCBI Taxonomy" id="312017"/>
    <lineage>
        <taxon>Eukaryota</taxon>
        <taxon>Sar</taxon>
        <taxon>Alveolata</taxon>
        <taxon>Ciliophora</taxon>
        <taxon>Intramacronucleata</taxon>
        <taxon>Oligohymenophorea</taxon>
        <taxon>Hymenostomatida</taxon>
        <taxon>Tetrahymenina</taxon>
        <taxon>Tetrahymenidae</taxon>
        <taxon>Tetrahymena</taxon>
    </lineage>
</organism>
<dbReference type="InParanoid" id="Q23AY8"/>
<keyword evidence="2" id="KW-1185">Reference proteome</keyword>
<gene>
    <name evidence="1" type="ORF">TTHERM_00653890</name>
</gene>
<accession>Q23AY8</accession>
<reference evidence="2" key="1">
    <citation type="journal article" date="2006" name="PLoS Biol.">
        <title>Macronuclear genome sequence of the ciliate Tetrahymena thermophila, a model eukaryote.</title>
        <authorList>
            <person name="Eisen J.A."/>
            <person name="Coyne R.S."/>
            <person name="Wu M."/>
            <person name="Wu D."/>
            <person name="Thiagarajan M."/>
            <person name="Wortman J.R."/>
            <person name="Badger J.H."/>
            <person name="Ren Q."/>
            <person name="Amedeo P."/>
            <person name="Jones K.M."/>
            <person name="Tallon L.J."/>
            <person name="Delcher A.L."/>
            <person name="Salzberg S.L."/>
            <person name="Silva J.C."/>
            <person name="Haas B.J."/>
            <person name="Majoros W.H."/>
            <person name="Farzad M."/>
            <person name="Carlton J.M."/>
            <person name="Smith R.K. Jr."/>
            <person name="Garg J."/>
            <person name="Pearlman R.E."/>
            <person name="Karrer K.M."/>
            <person name="Sun L."/>
            <person name="Manning G."/>
            <person name="Elde N.C."/>
            <person name="Turkewitz A.P."/>
            <person name="Asai D.J."/>
            <person name="Wilkes D.E."/>
            <person name="Wang Y."/>
            <person name="Cai H."/>
            <person name="Collins K."/>
            <person name="Stewart B.A."/>
            <person name="Lee S.R."/>
            <person name="Wilamowska K."/>
            <person name="Weinberg Z."/>
            <person name="Ruzzo W.L."/>
            <person name="Wloga D."/>
            <person name="Gaertig J."/>
            <person name="Frankel J."/>
            <person name="Tsao C.-C."/>
            <person name="Gorovsky M.A."/>
            <person name="Keeling P.J."/>
            <person name="Waller R.F."/>
            <person name="Patron N.J."/>
            <person name="Cherry J.M."/>
            <person name="Stover N.A."/>
            <person name="Krieger C.J."/>
            <person name="del Toro C."/>
            <person name="Ryder H.F."/>
            <person name="Williamson S.C."/>
            <person name="Barbeau R.A."/>
            <person name="Hamilton E.P."/>
            <person name="Orias E."/>
        </authorList>
    </citation>
    <scope>NUCLEOTIDE SEQUENCE [LARGE SCALE GENOMIC DNA]</scope>
    <source>
        <strain evidence="2">SB210</strain>
    </source>
</reference>
<dbReference type="EMBL" id="GG662720">
    <property type="protein sequence ID" value="EAR93696.2"/>
    <property type="molecule type" value="Genomic_DNA"/>
</dbReference>